<dbReference type="Proteomes" id="UP000008632">
    <property type="component" value="Chromosome"/>
</dbReference>
<dbReference type="InterPro" id="IPR021457">
    <property type="entry name" value="DUF3108"/>
</dbReference>
<dbReference type="HOGENOM" id="CLU_078538_0_0_6"/>
<evidence type="ECO:0008006" key="4">
    <source>
        <dbReference type="Google" id="ProtNLM"/>
    </source>
</evidence>
<dbReference type="OrthoDB" id="6007799at2"/>
<evidence type="ECO:0000313" key="2">
    <source>
        <dbReference type="EMBL" id="ADV26925.1"/>
    </source>
</evidence>
<organism evidence="2 3">
    <name type="scientific">Pseudoxanthomonas suwonensis (strain 11-1)</name>
    <dbReference type="NCBI Taxonomy" id="743721"/>
    <lineage>
        <taxon>Bacteria</taxon>
        <taxon>Pseudomonadati</taxon>
        <taxon>Pseudomonadota</taxon>
        <taxon>Gammaproteobacteria</taxon>
        <taxon>Lysobacterales</taxon>
        <taxon>Lysobacteraceae</taxon>
        <taxon>Pseudoxanthomonas</taxon>
    </lineage>
</organism>
<dbReference type="EMBL" id="CP002446">
    <property type="protein sequence ID" value="ADV26925.1"/>
    <property type="molecule type" value="Genomic_DNA"/>
</dbReference>
<evidence type="ECO:0000256" key="1">
    <source>
        <dbReference type="SAM" id="SignalP"/>
    </source>
</evidence>
<dbReference type="eggNOG" id="ENOG5032DHI">
    <property type="taxonomic scope" value="Bacteria"/>
</dbReference>
<sequence>MRPILFSFLLLTTCAFAAQPARAQEDPASAGSAPAAEALPAAPRVLEPFVATYQAYYRGRPAGSATMRLAREETSRWRIELDLRAERGVASLARLNIHQRTLFDEHDGHYRPLSQDTERRAILFGKEVAGIYDWKNMQARWEGDLSKERRRPVALQPGDMSALLINLAVMRDAQPGARMDYRFVDGGRVRAHVYHVAQLPETLAVGDMSYEALRVERRDDDGDQTLVWVADGVPTPIRILQREDGEDEVDLRLIEYHGA</sequence>
<dbReference type="STRING" id="743721.Psesu_1075"/>
<name>E6WRX6_PSEUU</name>
<keyword evidence="3" id="KW-1185">Reference proteome</keyword>
<dbReference type="AlphaFoldDB" id="E6WRX6"/>
<evidence type="ECO:0000313" key="3">
    <source>
        <dbReference type="Proteomes" id="UP000008632"/>
    </source>
</evidence>
<gene>
    <name evidence="2" type="ordered locus">Psesu_1075</name>
</gene>
<proteinExistence type="predicted"/>
<accession>E6WRX6</accession>
<keyword evidence="1" id="KW-0732">Signal</keyword>
<protein>
    <recommendedName>
        <fullName evidence="4">DUF3108 domain-containing protein</fullName>
    </recommendedName>
</protein>
<dbReference type="KEGG" id="psu:Psesu_1075"/>
<feature type="chain" id="PRO_5003212387" description="DUF3108 domain-containing protein" evidence="1">
    <location>
        <begin position="18"/>
        <end position="259"/>
    </location>
</feature>
<dbReference type="RefSeq" id="WP_013534755.1">
    <property type="nucleotide sequence ID" value="NC_014924.1"/>
</dbReference>
<reference evidence="2 3" key="1">
    <citation type="submission" date="2011-01" db="EMBL/GenBank/DDBJ databases">
        <title>Complete sequence of Pseudoxanthomonas suwonensis 11-1.</title>
        <authorList>
            <consortium name="US DOE Joint Genome Institute"/>
            <person name="Lucas S."/>
            <person name="Copeland A."/>
            <person name="Lapidus A."/>
            <person name="Cheng J.-F."/>
            <person name="Goodwin L."/>
            <person name="Pitluck S."/>
            <person name="Teshima H."/>
            <person name="Detter J.C."/>
            <person name="Han C."/>
            <person name="Tapia R."/>
            <person name="Land M."/>
            <person name="Hauser L."/>
            <person name="Kyrpides N."/>
            <person name="Ivanova N."/>
            <person name="Ovchinnikova G."/>
            <person name="Siebers A.K."/>
            <person name="Allgaier M."/>
            <person name="Thelen M.P."/>
            <person name="Hugenholtz P."/>
            <person name="Gladden J."/>
            <person name="Woyke T."/>
        </authorList>
    </citation>
    <scope>NUCLEOTIDE SEQUENCE [LARGE SCALE GENOMIC DNA]</scope>
    <source>
        <strain evidence="3">11-1</strain>
    </source>
</reference>
<dbReference type="Pfam" id="PF11306">
    <property type="entry name" value="DUF3108"/>
    <property type="match status" value="1"/>
</dbReference>
<feature type="signal peptide" evidence="1">
    <location>
        <begin position="1"/>
        <end position="17"/>
    </location>
</feature>